<keyword evidence="6" id="KW-1185">Reference proteome</keyword>
<keyword evidence="2" id="KW-0547">Nucleotide-binding</keyword>
<dbReference type="GO" id="GO:0000166">
    <property type="term" value="F:nucleotide binding"/>
    <property type="evidence" value="ECO:0007669"/>
    <property type="project" value="UniProtKB-KW"/>
</dbReference>
<feature type="domain" description="Disease resistance N-terminal" evidence="4">
    <location>
        <begin position="24"/>
        <end position="102"/>
    </location>
</feature>
<keyword evidence="3" id="KW-0611">Plant defense</keyword>
<reference evidence="5" key="1">
    <citation type="submission" date="2023-05" db="EMBL/GenBank/DDBJ databases">
        <title>Nepenthes gracilis genome sequencing.</title>
        <authorList>
            <person name="Fukushima K."/>
        </authorList>
    </citation>
    <scope>NUCLEOTIDE SEQUENCE</scope>
    <source>
        <strain evidence="5">SING2019-196</strain>
    </source>
</reference>
<evidence type="ECO:0000256" key="3">
    <source>
        <dbReference type="ARBA" id="ARBA00022821"/>
    </source>
</evidence>
<comment type="caution">
    <text evidence="5">The sequence shown here is derived from an EMBL/GenBank/DDBJ whole genome shotgun (WGS) entry which is preliminary data.</text>
</comment>
<accession>A0AAD3T8I2</accession>
<organism evidence="5 6">
    <name type="scientific">Nepenthes gracilis</name>
    <name type="common">Slender pitcher plant</name>
    <dbReference type="NCBI Taxonomy" id="150966"/>
    <lineage>
        <taxon>Eukaryota</taxon>
        <taxon>Viridiplantae</taxon>
        <taxon>Streptophyta</taxon>
        <taxon>Embryophyta</taxon>
        <taxon>Tracheophyta</taxon>
        <taxon>Spermatophyta</taxon>
        <taxon>Magnoliopsida</taxon>
        <taxon>eudicotyledons</taxon>
        <taxon>Gunneridae</taxon>
        <taxon>Pentapetalae</taxon>
        <taxon>Caryophyllales</taxon>
        <taxon>Nepenthaceae</taxon>
        <taxon>Nepenthes</taxon>
    </lineage>
</organism>
<dbReference type="EMBL" id="BSYO01000028">
    <property type="protein sequence ID" value="GMH24639.1"/>
    <property type="molecule type" value="Genomic_DNA"/>
</dbReference>
<evidence type="ECO:0000259" key="4">
    <source>
        <dbReference type="Pfam" id="PF18052"/>
    </source>
</evidence>
<gene>
    <name evidence="5" type="ORF">Nepgr_026482</name>
</gene>
<dbReference type="InterPro" id="IPR041118">
    <property type="entry name" value="Rx_N"/>
</dbReference>
<sequence length="209" mass="23590">MVEKDIEVAEKKIVMAEKGIKMAEILKNLGSKVLEEIASAWGFEDQLEKLKNTTNTIKDVLLDVEEKQVESHAVRGWLERLRAVVFEVDELFDEFTTVASPKGGEADSKDGAEFAFRLDWDEDQAGCWKREKTYSFIDVEKVIGIDDDKKAVMDMILDSSVVENVSVISVVCIGGLDMFDIKLIIEKILMSVTDVKLQNLEIEQLQSQL</sequence>
<evidence type="ECO:0000313" key="5">
    <source>
        <dbReference type="EMBL" id="GMH24639.1"/>
    </source>
</evidence>
<evidence type="ECO:0000313" key="6">
    <source>
        <dbReference type="Proteomes" id="UP001279734"/>
    </source>
</evidence>
<dbReference type="GO" id="GO:0006952">
    <property type="term" value="P:defense response"/>
    <property type="evidence" value="ECO:0007669"/>
    <property type="project" value="UniProtKB-KW"/>
</dbReference>
<dbReference type="AlphaFoldDB" id="A0AAD3T8I2"/>
<keyword evidence="1" id="KW-0677">Repeat</keyword>
<dbReference type="Proteomes" id="UP001279734">
    <property type="component" value="Unassembled WGS sequence"/>
</dbReference>
<evidence type="ECO:0000256" key="2">
    <source>
        <dbReference type="ARBA" id="ARBA00022741"/>
    </source>
</evidence>
<protein>
    <recommendedName>
        <fullName evidence="4">Disease resistance N-terminal domain-containing protein</fullName>
    </recommendedName>
</protein>
<evidence type="ECO:0000256" key="1">
    <source>
        <dbReference type="ARBA" id="ARBA00022737"/>
    </source>
</evidence>
<dbReference type="Gene3D" id="1.20.5.4130">
    <property type="match status" value="1"/>
</dbReference>
<proteinExistence type="predicted"/>
<name>A0AAD3T8I2_NEPGR</name>
<dbReference type="Pfam" id="PF18052">
    <property type="entry name" value="Rx_N"/>
    <property type="match status" value="1"/>
</dbReference>